<dbReference type="GO" id="GO:0016757">
    <property type="term" value="F:glycosyltransferase activity"/>
    <property type="evidence" value="ECO:0007669"/>
    <property type="project" value="UniProtKB-KW"/>
</dbReference>
<feature type="transmembrane region" description="Helical" evidence="3">
    <location>
        <begin position="6"/>
        <end position="29"/>
    </location>
</feature>
<keyword evidence="1" id="KW-0328">Glycosyltransferase</keyword>
<dbReference type="SUPFAM" id="SSF53448">
    <property type="entry name" value="Nucleotide-diphospho-sugar transferases"/>
    <property type="match status" value="1"/>
</dbReference>
<accession>A0A3B1AVD2</accession>
<protein>
    <submittedName>
        <fullName evidence="5">Glycosyl transferase, group 2 family</fullName>
    </submittedName>
</protein>
<keyword evidence="2 5" id="KW-0808">Transferase</keyword>
<reference evidence="5" key="1">
    <citation type="submission" date="2018-06" db="EMBL/GenBank/DDBJ databases">
        <authorList>
            <person name="Zhirakovskaya E."/>
        </authorList>
    </citation>
    <scope>NUCLEOTIDE SEQUENCE</scope>
</reference>
<gene>
    <name evidence="5" type="ORF">MNBD_GAMMA23-2558</name>
</gene>
<feature type="transmembrane region" description="Helical" evidence="3">
    <location>
        <begin position="351"/>
        <end position="370"/>
    </location>
</feature>
<organism evidence="5">
    <name type="scientific">hydrothermal vent metagenome</name>
    <dbReference type="NCBI Taxonomy" id="652676"/>
    <lineage>
        <taxon>unclassified sequences</taxon>
        <taxon>metagenomes</taxon>
        <taxon>ecological metagenomes</taxon>
    </lineage>
</organism>
<dbReference type="PANTHER" id="PTHR43630">
    <property type="entry name" value="POLY-BETA-1,6-N-ACETYL-D-GLUCOSAMINE SYNTHASE"/>
    <property type="match status" value="1"/>
</dbReference>
<keyword evidence="3" id="KW-0812">Transmembrane</keyword>
<proteinExistence type="predicted"/>
<evidence type="ECO:0000313" key="5">
    <source>
        <dbReference type="EMBL" id="VAW97934.1"/>
    </source>
</evidence>
<keyword evidence="3" id="KW-1133">Transmembrane helix</keyword>
<keyword evidence="3" id="KW-0472">Membrane</keyword>
<feature type="domain" description="Glycosyltransferase 2-like" evidence="4">
    <location>
        <begin position="51"/>
        <end position="179"/>
    </location>
</feature>
<dbReference type="Pfam" id="PF00535">
    <property type="entry name" value="Glycos_transf_2"/>
    <property type="match status" value="1"/>
</dbReference>
<sequence>MQFEIFILAISLIGAIYSYFLYPLILLALPKKNSFEVSSLITNENELPFLSLIITAYNEESLIKEKIRNIIESDYPEHKREILVASDGSTDNTNPYVNEFSAQGVRLIEVKERKGKENAQLAAIKEAHGDILVFSDVATQIPKEALKFIAATFDNKKIGALSSEDRFITENGKIAGEGAYVKYEMWLRRLEASVNSLVGLSGSFFACRKSICNNWDINVPSDFNTALNCVSQGFVAISHPKVLGFYPNIKDESKEYQRKLRTVIRGMAAIAEKPSVLNPFKFGLFTFEVFSHKIMRWLVPWFQLALLISSAIAWQTHILIAIILAGQIAFYLLATIGWLSKTARSNSLIKLPFFFMQVNIAIAHAGIQFLSGKRITVWEPSKR</sequence>
<dbReference type="InterPro" id="IPR001173">
    <property type="entry name" value="Glyco_trans_2-like"/>
</dbReference>
<evidence type="ECO:0000259" key="4">
    <source>
        <dbReference type="Pfam" id="PF00535"/>
    </source>
</evidence>
<dbReference type="EMBL" id="UOFT01000063">
    <property type="protein sequence ID" value="VAW97934.1"/>
    <property type="molecule type" value="Genomic_DNA"/>
</dbReference>
<dbReference type="Gene3D" id="3.90.550.10">
    <property type="entry name" value="Spore Coat Polysaccharide Biosynthesis Protein SpsA, Chain A"/>
    <property type="match status" value="1"/>
</dbReference>
<evidence type="ECO:0000256" key="3">
    <source>
        <dbReference type="SAM" id="Phobius"/>
    </source>
</evidence>
<evidence type="ECO:0000256" key="2">
    <source>
        <dbReference type="ARBA" id="ARBA00022679"/>
    </source>
</evidence>
<dbReference type="PANTHER" id="PTHR43630:SF1">
    <property type="entry name" value="POLY-BETA-1,6-N-ACETYL-D-GLUCOSAMINE SYNTHASE"/>
    <property type="match status" value="1"/>
</dbReference>
<feature type="transmembrane region" description="Helical" evidence="3">
    <location>
        <begin position="318"/>
        <end position="339"/>
    </location>
</feature>
<dbReference type="InterPro" id="IPR029044">
    <property type="entry name" value="Nucleotide-diphossugar_trans"/>
</dbReference>
<dbReference type="AlphaFoldDB" id="A0A3B1AVD2"/>
<evidence type="ECO:0000256" key="1">
    <source>
        <dbReference type="ARBA" id="ARBA00022676"/>
    </source>
</evidence>
<name>A0A3B1AVD2_9ZZZZ</name>
<feature type="transmembrane region" description="Helical" evidence="3">
    <location>
        <begin position="294"/>
        <end position="312"/>
    </location>
</feature>